<gene>
    <name evidence="1" type="ORF">HPB47_025572</name>
</gene>
<accession>A0AC60Q150</accession>
<name>A0AC60Q150_IXOPE</name>
<dbReference type="EMBL" id="JABSTQ010009632">
    <property type="protein sequence ID" value="KAG0427383.1"/>
    <property type="molecule type" value="Genomic_DNA"/>
</dbReference>
<evidence type="ECO:0000313" key="2">
    <source>
        <dbReference type="Proteomes" id="UP000805193"/>
    </source>
</evidence>
<feature type="non-terminal residue" evidence="1">
    <location>
        <position position="1"/>
    </location>
</feature>
<organism evidence="1 2">
    <name type="scientific">Ixodes persulcatus</name>
    <name type="common">Taiga tick</name>
    <dbReference type="NCBI Taxonomy" id="34615"/>
    <lineage>
        <taxon>Eukaryota</taxon>
        <taxon>Metazoa</taxon>
        <taxon>Ecdysozoa</taxon>
        <taxon>Arthropoda</taxon>
        <taxon>Chelicerata</taxon>
        <taxon>Arachnida</taxon>
        <taxon>Acari</taxon>
        <taxon>Parasitiformes</taxon>
        <taxon>Ixodida</taxon>
        <taxon>Ixodoidea</taxon>
        <taxon>Ixodidae</taxon>
        <taxon>Ixodinae</taxon>
        <taxon>Ixodes</taxon>
    </lineage>
</organism>
<reference evidence="1 2" key="1">
    <citation type="journal article" date="2020" name="Cell">
        <title>Large-Scale Comparative Analyses of Tick Genomes Elucidate Their Genetic Diversity and Vector Capacities.</title>
        <authorList>
            <consortium name="Tick Genome and Microbiome Consortium (TIGMIC)"/>
            <person name="Jia N."/>
            <person name="Wang J."/>
            <person name="Shi W."/>
            <person name="Du L."/>
            <person name="Sun Y."/>
            <person name="Zhan W."/>
            <person name="Jiang J.F."/>
            <person name="Wang Q."/>
            <person name="Zhang B."/>
            <person name="Ji P."/>
            <person name="Bell-Sakyi L."/>
            <person name="Cui X.M."/>
            <person name="Yuan T.T."/>
            <person name="Jiang B.G."/>
            <person name="Yang W.F."/>
            <person name="Lam T.T."/>
            <person name="Chang Q.C."/>
            <person name="Ding S.J."/>
            <person name="Wang X.J."/>
            <person name="Zhu J.G."/>
            <person name="Ruan X.D."/>
            <person name="Zhao L."/>
            <person name="Wei J.T."/>
            <person name="Ye R.Z."/>
            <person name="Que T.C."/>
            <person name="Du C.H."/>
            <person name="Zhou Y.H."/>
            <person name="Cheng J.X."/>
            <person name="Dai P.F."/>
            <person name="Guo W.B."/>
            <person name="Han X.H."/>
            <person name="Huang E.J."/>
            <person name="Li L.F."/>
            <person name="Wei W."/>
            <person name="Gao Y.C."/>
            <person name="Liu J.Z."/>
            <person name="Shao H.Z."/>
            <person name="Wang X."/>
            <person name="Wang C.C."/>
            <person name="Yang T.C."/>
            <person name="Huo Q.B."/>
            <person name="Li W."/>
            <person name="Chen H.Y."/>
            <person name="Chen S.E."/>
            <person name="Zhou L.G."/>
            <person name="Ni X.B."/>
            <person name="Tian J.H."/>
            <person name="Sheng Y."/>
            <person name="Liu T."/>
            <person name="Pan Y.S."/>
            <person name="Xia L.Y."/>
            <person name="Li J."/>
            <person name="Zhao F."/>
            <person name="Cao W.C."/>
        </authorList>
    </citation>
    <scope>NUCLEOTIDE SEQUENCE [LARGE SCALE GENOMIC DNA]</scope>
    <source>
        <strain evidence="1">Iper-2018</strain>
    </source>
</reference>
<feature type="non-terminal residue" evidence="1">
    <location>
        <position position="93"/>
    </location>
</feature>
<sequence>ANNADGIVSIRPNERRNLIAGNTRNLETATMLLRMTSLCGIKVTPYEPRTTNMAVSVIHGLANDLTEADLLREIMSSPAVLRVRSMGSTNSAA</sequence>
<proteinExistence type="predicted"/>
<comment type="caution">
    <text evidence="1">The sequence shown here is derived from an EMBL/GenBank/DDBJ whole genome shotgun (WGS) entry which is preliminary data.</text>
</comment>
<keyword evidence="2" id="KW-1185">Reference proteome</keyword>
<dbReference type="Proteomes" id="UP000805193">
    <property type="component" value="Unassembled WGS sequence"/>
</dbReference>
<protein>
    <submittedName>
        <fullName evidence="1">Uncharacterized protein</fullName>
    </submittedName>
</protein>
<evidence type="ECO:0000313" key="1">
    <source>
        <dbReference type="EMBL" id="KAG0427383.1"/>
    </source>
</evidence>